<dbReference type="PANTHER" id="PTHR37981">
    <property type="entry name" value="LIPASE 2"/>
    <property type="match status" value="1"/>
</dbReference>
<dbReference type="SUPFAM" id="SSF52266">
    <property type="entry name" value="SGNH hydrolase"/>
    <property type="match status" value="1"/>
</dbReference>
<organism evidence="5 6">
    <name type="scientific">Trebonia kvetii</name>
    <dbReference type="NCBI Taxonomy" id="2480626"/>
    <lineage>
        <taxon>Bacteria</taxon>
        <taxon>Bacillati</taxon>
        <taxon>Actinomycetota</taxon>
        <taxon>Actinomycetes</taxon>
        <taxon>Streptosporangiales</taxon>
        <taxon>Treboniaceae</taxon>
        <taxon>Trebonia</taxon>
    </lineage>
</organism>
<accession>A0A6P2BSM8</accession>
<keyword evidence="6" id="KW-1185">Reference proteome</keyword>
<evidence type="ECO:0000259" key="4">
    <source>
        <dbReference type="Pfam" id="PF13472"/>
    </source>
</evidence>
<feature type="active site" evidence="1">
    <location>
        <position position="246"/>
    </location>
</feature>
<keyword evidence="2" id="KW-1015">Disulfide bond</keyword>
<dbReference type="EMBL" id="RPFW01000007">
    <property type="protein sequence ID" value="TVZ01401.1"/>
    <property type="molecule type" value="Genomic_DNA"/>
</dbReference>
<feature type="disulfide bond" evidence="2">
    <location>
        <begin position="57"/>
        <end position="82"/>
    </location>
</feature>
<feature type="active site" description="Nucleophile" evidence="1">
    <location>
        <position position="43"/>
    </location>
</feature>
<dbReference type="PANTHER" id="PTHR37981:SF1">
    <property type="entry name" value="SGNH HYDROLASE-TYPE ESTERASE DOMAIN-CONTAINING PROTEIN"/>
    <property type="match status" value="1"/>
</dbReference>
<keyword evidence="3" id="KW-0732">Signal</keyword>
<evidence type="ECO:0000313" key="5">
    <source>
        <dbReference type="EMBL" id="TVZ01401.1"/>
    </source>
</evidence>
<feature type="disulfide bond" evidence="2">
    <location>
        <begin position="182"/>
        <end position="228"/>
    </location>
</feature>
<dbReference type="InterPro" id="IPR036514">
    <property type="entry name" value="SGNH_hydro_sf"/>
</dbReference>
<evidence type="ECO:0000256" key="1">
    <source>
        <dbReference type="PIRSR" id="PIRSR637460-1"/>
    </source>
</evidence>
<dbReference type="GO" id="GO:0019433">
    <property type="term" value="P:triglyceride catabolic process"/>
    <property type="evidence" value="ECO:0007669"/>
    <property type="project" value="TreeGrafter"/>
</dbReference>
<feature type="disulfide bond" evidence="2">
    <location>
        <begin position="123"/>
        <end position="131"/>
    </location>
</feature>
<feature type="signal peptide" evidence="3">
    <location>
        <begin position="1"/>
        <end position="31"/>
    </location>
</feature>
<dbReference type="Proteomes" id="UP000460272">
    <property type="component" value="Unassembled WGS sequence"/>
</dbReference>
<name>A0A6P2BSM8_9ACTN</name>
<gene>
    <name evidence="5" type="ORF">EAS64_34655</name>
</gene>
<dbReference type="OrthoDB" id="5503950at2"/>
<proteinExistence type="predicted"/>
<sequence length="269" mass="27075">MRPSRMLAVGVPALAAGLTAALIGAGIPAQAAAAVNYVALGDSYSSGVGAGGATGSCAQSPHAYPELWAAANPVASFKFAACSGARAADVINNQLSSLSASTTLVSITIGGNDVGFSSIMQSCVRDSTSACESAVAAAEKIASTTLPGQLNTVLAGIRAQAPNAKVVVLDYPDFYDLGAWFCIGLSSADHQALDTGVDILDGVIKKAALANGDAFADVRSAFSGHELCDWGAWLHSVTWPIGNSYHPTASGHQDGYLPVFSAAASKAGL</sequence>
<reference evidence="5 6" key="1">
    <citation type="submission" date="2018-11" db="EMBL/GenBank/DDBJ databases">
        <title>Trebonia kvetii gen.nov., sp.nov., a novel acidophilic actinobacterium, and proposal of the new actinobacterial family Treboniaceae fam. nov.</title>
        <authorList>
            <person name="Rapoport D."/>
            <person name="Sagova-Mareckova M."/>
            <person name="Sedlacek I."/>
            <person name="Provaznik J."/>
            <person name="Kralova S."/>
            <person name="Pavlinic D."/>
            <person name="Benes V."/>
            <person name="Kopecky J."/>
        </authorList>
    </citation>
    <scope>NUCLEOTIDE SEQUENCE [LARGE SCALE GENOMIC DNA]</scope>
    <source>
        <strain evidence="5 6">15Tr583</strain>
    </source>
</reference>
<protein>
    <submittedName>
        <fullName evidence="5">SGNH/GDSL hydrolase family protein</fullName>
    </submittedName>
</protein>
<dbReference type="InterPro" id="IPR037460">
    <property type="entry name" value="SEST-like"/>
</dbReference>
<dbReference type="RefSeq" id="WP_145859920.1">
    <property type="nucleotide sequence ID" value="NZ_RPFW01000007.1"/>
</dbReference>
<feature type="chain" id="PRO_5026771210" evidence="3">
    <location>
        <begin position="32"/>
        <end position="269"/>
    </location>
</feature>
<evidence type="ECO:0000313" key="6">
    <source>
        <dbReference type="Proteomes" id="UP000460272"/>
    </source>
</evidence>
<dbReference type="CDD" id="cd01823">
    <property type="entry name" value="SEST_like"/>
    <property type="match status" value="1"/>
</dbReference>
<keyword evidence="5" id="KW-0378">Hydrolase</keyword>
<dbReference type="Gene3D" id="3.40.50.1110">
    <property type="entry name" value="SGNH hydrolase"/>
    <property type="match status" value="1"/>
</dbReference>
<evidence type="ECO:0000256" key="3">
    <source>
        <dbReference type="SAM" id="SignalP"/>
    </source>
</evidence>
<evidence type="ECO:0000256" key="2">
    <source>
        <dbReference type="PIRSR" id="PIRSR637460-2"/>
    </source>
</evidence>
<dbReference type="AlphaFoldDB" id="A0A6P2BSM8"/>
<dbReference type="GO" id="GO:0004806">
    <property type="term" value="F:triacylglycerol lipase activity"/>
    <property type="evidence" value="ECO:0007669"/>
    <property type="project" value="TreeGrafter"/>
</dbReference>
<comment type="caution">
    <text evidence="5">The sequence shown here is derived from an EMBL/GenBank/DDBJ whole genome shotgun (WGS) entry which is preliminary data.</text>
</comment>
<feature type="domain" description="SGNH hydrolase-type esterase" evidence="4">
    <location>
        <begin position="39"/>
        <end position="253"/>
    </location>
</feature>
<dbReference type="Pfam" id="PF13472">
    <property type="entry name" value="Lipase_GDSL_2"/>
    <property type="match status" value="1"/>
</dbReference>
<dbReference type="InterPro" id="IPR013830">
    <property type="entry name" value="SGNH_hydro"/>
</dbReference>